<accession>A0A1S2YHM6</accession>
<dbReference type="STRING" id="3827.A0A1S2YHM6"/>
<keyword evidence="22" id="KW-1185">Reference proteome</keyword>
<dbReference type="GO" id="GO:0004674">
    <property type="term" value="F:protein serine/threonine kinase activity"/>
    <property type="evidence" value="ECO:0007669"/>
    <property type="project" value="UniProtKB-KW"/>
</dbReference>
<dbReference type="SUPFAM" id="SSF56112">
    <property type="entry name" value="Protein kinase-like (PK-like)"/>
    <property type="match status" value="1"/>
</dbReference>
<proteinExistence type="inferred from homology"/>
<dbReference type="GO" id="GO:0002229">
    <property type="term" value="P:defense response to oomycetes"/>
    <property type="evidence" value="ECO:0007669"/>
    <property type="project" value="UniProtKB-ARBA"/>
</dbReference>
<keyword evidence="18" id="KW-0325">Glycoprotein</keyword>
<keyword evidence="10" id="KW-0732">Signal</keyword>
<evidence type="ECO:0000256" key="20">
    <source>
        <dbReference type="SAM" id="Phobius"/>
    </source>
</evidence>
<comment type="similarity">
    <text evidence="2">Belongs to the leguminous lectin family.</text>
</comment>
<dbReference type="FunFam" id="3.30.200.20:FF:000168">
    <property type="entry name" value="L-type lectin-domain containing receptor kinase IX.1"/>
    <property type="match status" value="1"/>
</dbReference>
<dbReference type="PaxDb" id="3827-XP_004504941.1"/>
<evidence type="ECO:0000256" key="1">
    <source>
        <dbReference type="ARBA" id="ARBA00004251"/>
    </source>
</evidence>
<protein>
    <recommendedName>
        <fullName evidence="5">non-specific serine/threonine protein kinase</fullName>
        <ecNumber evidence="5">2.7.11.1</ecNumber>
    </recommendedName>
</protein>
<dbReference type="CDD" id="cd06899">
    <property type="entry name" value="lectin_legume_LecRK_Arcelin_ConA"/>
    <property type="match status" value="1"/>
</dbReference>
<evidence type="ECO:0000256" key="18">
    <source>
        <dbReference type="ARBA" id="ARBA00023180"/>
    </source>
</evidence>
<evidence type="ECO:0000256" key="2">
    <source>
        <dbReference type="ARBA" id="ARBA00007606"/>
    </source>
</evidence>
<keyword evidence="6" id="KW-1003">Cell membrane</keyword>
<keyword evidence="13" id="KW-0418">Kinase</keyword>
<dbReference type="PROSITE" id="PS50011">
    <property type="entry name" value="PROTEIN_KINASE_DOM"/>
    <property type="match status" value="1"/>
</dbReference>
<evidence type="ECO:0000256" key="5">
    <source>
        <dbReference type="ARBA" id="ARBA00012513"/>
    </source>
</evidence>
<organism evidence="22 23">
    <name type="scientific">Cicer arietinum</name>
    <name type="common">Chickpea</name>
    <name type="synonym">Garbanzo</name>
    <dbReference type="NCBI Taxonomy" id="3827"/>
    <lineage>
        <taxon>Eukaryota</taxon>
        <taxon>Viridiplantae</taxon>
        <taxon>Streptophyta</taxon>
        <taxon>Embryophyta</taxon>
        <taxon>Tracheophyta</taxon>
        <taxon>Spermatophyta</taxon>
        <taxon>Magnoliopsida</taxon>
        <taxon>eudicotyledons</taxon>
        <taxon>Gunneridae</taxon>
        <taxon>Pentapetalae</taxon>
        <taxon>rosids</taxon>
        <taxon>fabids</taxon>
        <taxon>Fabales</taxon>
        <taxon>Fabaceae</taxon>
        <taxon>Papilionoideae</taxon>
        <taxon>50 kb inversion clade</taxon>
        <taxon>NPAAA clade</taxon>
        <taxon>Hologalegina</taxon>
        <taxon>IRL clade</taxon>
        <taxon>Cicereae</taxon>
        <taxon>Cicer</taxon>
    </lineage>
</organism>
<dbReference type="InterPro" id="IPR008271">
    <property type="entry name" value="Ser/Thr_kinase_AS"/>
</dbReference>
<dbReference type="PROSITE" id="PS00307">
    <property type="entry name" value="LECTIN_LEGUME_BETA"/>
    <property type="match status" value="1"/>
</dbReference>
<evidence type="ECO:0000256" key="11">
    <source>
        <dbReference type="ARBA" id="ARBA00022734"/>
    </source>
</evidence>
<evidence type="ECO:0000256" key="6">
    <source>
        <dbReference type="ARBA" id="ARBA00022475"/>
    </source>
</evidence>
<dbReference type="InterPro" id="IPR019825">
    <property type="entry name" value="Lectin_legB_Mn/Ca_BS"/>
</dbReference>
<evidence type="ECO:0000256" key="12">
    <source>
        <dbReference type="ARBA" id="ARBA00022741"/>
    </source>
</evidence>
<evidence type="ECO:0000256" key="14">
    <source>
        <dbReference type="ARBA" id="ARBA00022840"/>
    </source>
</evidence>
<sequence>MKVLYFKHEMANPKIPIFCYVRGTIFLFLIIPLTHSHFESFNYPMFSHSFKDQPKLDGDATIDDSDFVIKLTGYPTDPDKASLTGRVTSPKLIKLWDKTTNQVYDFSTKFSFIIFSNHTFYGDGLTFFLASSDLPNSKHIGGGGGFGLVPASKIALNLTQYSFVAVEFDTYQNNWDPGVNHVGVNIKSVVSDTCVEWFANVTERKVYDCSIEYSSRNNSMNVSFTGYKLNEGQELQQHFSHVIDLREHLPEYVIVGISASTGFVDEEHTLLSWSFSTSQPSYFDNEADLKKKTKVIKIKLLVGWGVGIGVCFLLSLIAIFFILLWKKNKEGEEKEEEATSETVSDQNMDDEFQMSIGPKKISYYDLLNATNNFEETQKLGQGGFGGVYKGYFKDSNSVAAIKRISSESRQGIKQYTAEVKIISQLRHRNLVKLNGWCHKKNELLLIYEYMPNGSLDYHLFRGGSILRWNLRYNIALGLASALLYLQEEWEKCVIHRDIKSSNIMLDSNFNTKLGDFGLARLMDHEKGSETTVVAGTRGYLAPEYLDTGKARKESDIFSFGVVLLEIVSGRKAIHHQELEGEVSLVEWVWELYGLRNLIVAADSKLCGVFDVKQMECLLVVGLWCANPDSRSRPSIRKVIKVLNFEASLPILPLNMPFLGPLSSPNITNEQFFSVPSFFRATG</sequence>
<dbReference type="RefSeq" id="XP_004504941.2">
    <property type="nucleotide sequence ID" value="XM_004504884.2"/>
</dbReference>
<feature type="domain" description="Protein kinase" evidence="21">
    <location>
        <begin position="373"/>
        <end position="658"/>
    </location>
</feature>
<evidence type="ECO:0000256" key="9">
    <source>
        <dbReference type="ARBA" id="ARBA00022692"/>
    </source>
</evidence>
<dbReference type="FunFam" id="1.10.510.10:FF:000240">
    <property type="entry name" value="Lectin-domain containing receptor kinase A4.3"/>
    <property type="match status" value="1"/>
</dbReference>
<keyword evidence="12 19" id="KW-0547">Nucleotide-binding</keyword>
<comment type="subcellular location">
    <subcellularLocation>
        <location evidence="1">Cell membrane</location>
        <topology evidence="1">Single-pass type I membrane protein</topology>
    </subcellularLocation>
</comment>
<keyword evidence="14 19" id="KW-0067">ATP-binding</keyword>
<evidence type="ECO:0000256" key="15">
    <source>
        <dbReference type="ARBA" id="ARBA00022989"/>
    </source>
</evidence>
<dbReference type="GO" id="GO:0030246">
    <property type="term" value="F:carbohydrate binding"/>
    <property type="evidence" value="ECO:0007669"/>
    <property type="project" value="UniProtKB-KW"/>
</dbReference>
<gene>
    <name evidence="23" type="primary">LOC101492002</name>
</gene>
<dbReference type="OrthoDB" id="4062651at2759"/>
<comment type="similarity">
    <text evidence="3">In the N-terminal section; belongs to the leguminous lectin family.</text>
</comment>
<dbReference type="CDD" id="cd14066">
    <property type="entry name" value="STKc_IRAK"/>
    <property type="match status" value="1"/>
</dbReference>
<reference evidence="22" key="1">
    <citation type="journal article" date="2013" name="Nat. Biotechnol.">
        <title>Draft genome sequence of chickpea (Cicer arietinum) provides a resource for trait improvement.</title>
        <authorList>
            <person name="Varshney R.K."/>
            <person name="Song C."/>
            <person name="Saxena R.K."/>
            <person name="Azam S."/>
            <person name="Yu S."/>
            <person name="Sharpe A.G."/>
            <person name="Cannon S."/>
            <person name="Baek J."/>
            <person name="Rosen B.D."/>
            <person name="Tar'an B."/>
            <person name="Millan T."/>
            <person name="Zhang X."/>
            <person name="Ramsay L.D."/>
            <person name="Iwata A."/>
            <person name="Wang Y."/>
            <person name="Nelson W."/>
            <person name="Farmer A.D."/>
            <person name="Gaur P.M."/>
            <person name="Soderlund C."/>
            <person name="Penmetsa R.V."/>
            <person name="Xu C."/>
            <person name="Bharti A.K."/>
            <person name="He W."/>
            <person name="Winter P."/>
            <person name="Zhao S."/>
            <person name="Hane J.K."/>
            <person name="Carrasquilla-Garcia N."/>
            <person name="Condie J.A."/>
            <person name="Upadhyaya H.D."/>
            <person name="Luo M.C."/>
            <person name="Thudi M."/>
            <person name="Gowda C.L."/>
            <person name="Singh N.P."/>
            <person name="Lichtenzveig J."/>
            <person name="Gali K.K."/>
            <person name="Rubio J."/>
            <person name="Nadarajan N."/>
            <person name="Dolezel J."/>
            <person name="Bansal K.C."/>
            <person name="Xu X."/>
            <person name="Edwards D."/>
            <person name="Zhang G."/>
            <person name="Kahl G."/>
            <person name="Gil J."/>
            <person name="Singh K.B."/>
            <person name="Datta S.K."/>
            <person name="Jackson S.A."/>
            <person name="Wang J."/>
            <person name="Cook D.R."/>
        </authorList>
    </citation>
    <scope>NUCLEOTIDE SEQUENCE [LARGE SCALE GENOMIC DNA]</scope>
    <source>
        <strain evidence="22">cv. CDC Frontier</strain>
    </source>
</reference>
<keyword evidence="15 20" id="KW-1133">Transmembrane helix</keyword>
<dbReference type="GO" id="GO:0005886">
    <property type="term" value="C:plasma membrane"/>
    <property type="evidence" value="ECO:0007669"/>
    <property type="project" value="UniProtKB-SubCell"/>
</dbReference>
<evidence type="ECO:0000256" key="10">
    <source>
        <dbReference type="ARBA" id="ARBA00022729"/>
    </source>
</evidence>
<reference evidence="23" key="2">
    <citation type="submission" date="2025-08" db="UniProtKB">
        <authorList>
            <consortium name="RefSeq"/>
        </authorList>
    </citation>
    <scope>IDENTIFICATION</scope>
    <source>
        <tissue evidence="23">Etiolated seedlings</tissue>
    </source>
</reference>
<dbReference type="Gene3D" id="1.10.510.10">
    <property type="entry name" value="Transferase(Phosphotransferase) domain 1"/>
    <property type="match status" value="1"/>
</dbReference>
<evidence type="ECO:0000256" key="13">
    <source>
        <dbReference type="ARBA" id="ARBA00022777"/>
    </source>
</evidence>
<dbReference type="InterPro" id="IPR013320">
    <property type="entry name" value="ConA-like_dom_sf"/>
</dbReference>
<name>A0A1S2YHM6_CICAR</name>
<dbReference type="EC" id="2.7.11.1" evidence="5"/>
<dbReference type="Gene3D" id="2.60.120.200">
    <property type="match status" value="1"/>
</dbReference>
<keyword evidence="16 20" id="KW-0472">Membrane</keyword>
<evidence type="ECO:0000256" key="8">
    <source>
        <dbReference type="ARBA" id="ARBA00022679"/>
    </source>
</evidence>
<dbReference type="PROSITE" id="PS00108">
    <property type="entry name" value="PROTEIN_KINASE_ST"/>
    <property type="match status" value="1"/>
</dbReference>
<dbReference type="InterPro" id="IPR001220">
    <property type="entry name" value="Legume_lectin_dom"/>
</dbReference>
<keyword evidence="11" id="KW-0430">Lectin</keyword>
<evidence type="ECO:0000259" key="21">
    <source>
        <dbReference type="PROSITE" id="PS50011"/>
    </source>
</evidence>
<evidence type="ECO:0000256" key="16">
    <source>
        <dbReference type="ARBA" id="ARBA00023136"/>
    </source>
</evidence>
<dbReference type="SMART" id="SM00220">
    <property type="entry name" value="S_TKc"/>
    <property type="match status" value="1"/>
</dbReference>
<evidence type="ECO:0000256" key="7">
    <source>
        <dbReference type="ARBA" id="ARBA00022527"/>
    </source>
</evidence>
<dbReference type="InterPro" id="IPR050528">
    <property type="entry name" value="L-type_Lectin-RKs"/>
</dbReference>
<evidence type="ECO:0000313" key="22">
    <source>
        <dbReference type="Proteomes" id="UP000087171"/>
    </source>
</evidence>
<dbReference type="eggNOG" id="ENOG502QTX3">
    <property type="taxonomic scope" value="Eukaryota"/>
</dbReference>
<dbReference type="SUPFAM" id="SSF49899">
    <property type="entry name" value="Concanavalin A-like lectins/glucanases"/>
    <property type="match status" value="1"/>
</dbReference>
<dbReference type="KEGG" id="cam:101492002"/>
<keyword evidence="17" id="KW-0675">Receptor</keyword>
<evidence type="ECO:0000256" key="3">
    <source>
        <dbReference type="ARBA" id="ARBA00008536"/>
    </source>
</evidence>
<dbReference type="Pfam" id="PF00139">
    <property type="entry name" value="Lectin_legB"/>
    <property type="match status" value="1"/>
</dbReference>
<dbReference type="GO" id="GO:0005524">
    <property type="term" value="F:ATP binding"/>
    <property type="evidence" value="ECO:0007669"/>
    <property type="project" value="UniProtKB-UniRule"/>
</dbReference>
<evidence type="ECO:0000256" key="4">
    <source>
        <dbReference type="ARBA" id="ARBA00010217"/>
    </source>
</evidence>
<feature type="transmembrane region" description="Helical" evidence="20">
    <location>
        <begin position="15"/>
        <end position="35"/>
    </location>
</feature>
<evidence type="ECO:0000256" key="19">
    <source>
        <dbReference type="PROSITE-ProRule" id="PRU10141"/>
    </source>
</evidence>
<dbReference type="Pfam" id="PF00069">
    <property type="entry name" value="Pkinase"/>
    <property type="match status" value="1"/>
</dbReference>
<dbReference type="AlphaFoldDB" id="A0A1S2YHM6"/>
<dbReference type="InterPro" id="IPR011009">
    <property type="entry name" value="Kinase-like_dom_sf"/>
</dbReference>
<evidence type="ECO:0000256" key="17">
    <source>
        <dbReference type="ARBA" id="ARBA00023170"/>
    </source>
</evidence>
<dbReference type="Proteomes" id="UP000087171">
    <property type="component" value="Chromosome Ca6"/>
</dbReference>
<dbReference type="PANTHER" id="PTHR27007">
    <property type="match status" value="1"/>
</dbReference>
<feature type="binding site" evidence="19">
    <location>
        <position position="402"/>
    </location>
    <ligand>
        <name>ATP</name>
        <dbReference type="ChEBI" id="CHEBI:30616"/>
    </ligand>
</feature>
<comment type="similarity">
    <text evidence="4">In the C-terminal section; belongs to the protein kinase superfamily. Ser/Thr protein kinase family.</text>
</comment>
<dbReference type="PROSITE" id="PS00107">
    <property type="entry name" value="PROTEIN_KINASE_ATP"/>
    <property type="match status" value="1"/>
</dbReference>
<dbReference type="InterPro" id="IPR017441">
    <property type="entry name" value="Protein_kinase_ATP_BS"/>
</dbReference>
<dbReference type="Gene3D" id="3.30.200.20">
    <property type="entry name" value="Phosphorylase Kinase, domain 1"/>
    <property type="match status" value="1"/>
</dbReference>
<keyword evidence="8" id="KW-0808">Transferase</keyword>
<keyword evidence="7" id="KW-0723">Serine/threonine-protein kinase</keyword>
<dbReference type="InterPro" id="IPR000719">
    <property type="entry name" value="Prot_kinase_dom"/>
</dbReference>
<feature type="transmembrane region" description="Helical" evidence="20">
    <location>
        <begin position="300"/>
        <end position="325"/>
    </location>
</feature>
<evidence type="ECO:0000313" key="23">
    <source>
        <dbReference type="RefSeq" id="XP_004504941.2"/>
    </source>
</evidence>
<keyword evidence="9 20" id="KW-0812">Transmembrane</keyword>